<dbReference type="RefSeq" id="WP_159599624.1">
    <property type="nucleotide sequence ID" value="NZ_CACSAS010000001.1"/>
</dbReference>
<dbReference type="Gene3D" id="3.30.1330.40">
    <property type="entry name" value="RutC-like"/>
    <property type="match status" value="1"/>
</dbReference>
<dbReference type="EMBL" id="CACSAS010000001">
    <property type="protein sequence ID" value="CAA0102466.1"/>
    <property type="molecule type" value="Genomic_DNA"/>
</dbReference>
<reference evidence="2 3" key="1">
    <citation type="submission" date="2019-12" db="EMBL/GenBank/DDBJ databases">
        <authorList>
            <person name="Reyes-Prieto M."/>
        </authorList>
    </citation>
    <scope>NUCLEOTIDE SEQUENCE [LARGE SCALE GENOMIC DNA]</scope>
    <source>
        <strain evidence="2">HF14-78462</strain>
    </source>
</reference>
<dbReference type="CDD" id="cd00448">
    <property type="entry name" value="YjgF_YER057c_UK114_family"/>
    <property type="match status" value="1"/>
</dbReference>
<dbReference type="InterPro" id="IPR006175">
    <property type="entry name" value="YjgF/YER057c/UK114"/>
</dbReference>
<protein>
    <recommendedName>
        <fullName evidence="4">Aminoacrylate peracid reductase RutC</fullName>
    </recommendedName>
</protein>
<evidence type="ECO:0008006" key="4">
    <source>
        <dbReference type="Google" id="ProtNLM"/>
    </source>
</evidence>
<dbReference type="GO" id="GO:0019239">
    <property type="term" value="F:deaminase activity"/>
    <property type="evidence" value="ECO:0007669"/>
    <property type="project" value="TreeGrafter"/>
</dbReference>
<dbReference type="Proteomes" id="UP000433050">
    <property type="component" value="Unassembled WGS sequence"/>
</dbReference>
<dbReference type="PANTHER" id="PTHR11803:SF58">
    <property type="entry name" value="PROTEIN HMF1-RELATED"/>
    <property type="match status" value="1"/>
</dbReference>
<evidence type="ECO:0000256" key="1">
    <source>
        <dbReference type="ARBA" id="ARBA00010552"/>
    </source>
</evidence>
<comment type="similarity">
    <text evidence="1">Belongs to the RutC family.</text>
</comment>
<dbReference type="Pfam" id="PF01042">
    <property type="entry name" value="Ribonuc_L-PSP"/>
    <property type="match status" value="1"/>
</dbReference>
<dbReference type="SUPFAM" id="SSF55298">
    <property type="entry name" value="YjgF-like"/>
    <property type="match status" value="1"/>
</dbReference>
<dbReference type="PANTHER" id="PTHR11803">
    <property type="entry name" value="2-IMINOBUTANOATE/2-IMINOPROPANOATE DEAMINASE RIDA"/>
    <property type="match status" value="1"/>
</dbReference>
<sequence length="129" mass="13925">MLRHFVPAAVRRPFARYSHAVEVTAGARLLLTSGQLGIAPDDAIPEGVEEQAELCFAAIAACLREAGMEPADVVRLNAYVTDRAHMAGYMAARDRFVVDPPPASTLMIVSGFTRPEFKVEIEALAARAD</sequence>
<dbReference type="InterPro" id="IPR035959">
    <property type="entry name" value="RutC-like_sf"/>
</dbReference>
<dbReference type="AlphaFoldDB" id="A0A5S9PF43"/>
<dbReference type="GO" id="GO:0005829">
    <property type="term" value="C:cytosol"/>
    <property type="evidence" value="ECO:0007669"/>
    <property type="project" value="TreeGrafter"/>
</dbReference>
<evidence type="ECO:0000313" key="3">
    <source>
        <dbReference type="Proteomes" id="UP000433050"/>
    </source>
</evidence>
<proteinExistence type="inferred from homology"/>
<evidence type="ECO:0000313" key="2">
    <source>
        <dbReference type="EMBL" id="CAA0102466.1"/>
    </source>
</evidence>
<organism evidence="2 3">
    <name type="scientific">Starkeya nomas</name>
    <dbReference type="NCBI Taxonomy" id="2666134"/>
    <lineage>
        <taxon>Bacteria</taxon>
        <taxon>Pseudomonadati</taxon>
        <taxon>Pseudomonadota</taxon>
        <taxon>Alphaproteobacteria</taxon>
        <taxon>Hyphomicrobiales</taxon>
        <taxon>Xanthobacteraceae</taxon>
        <taxon>Starkeya</taxon>
    </lineage>
</organism>
<gene>
    <name evidence="2" type="ORF">STARVERO_02891</name>
</gene>
<keyword evidence="3" id="KW-1185">Reference proteome</keyword>
<name>A0A5S9PF43_9HYPH</name>
<accession>A0A5S9PF43</accession>